<dbReference type="AlphaFoldDB" id="A0A2N5S5V8"/>
<name>A0A2N5S5V8_9BASI</name>
<feature type="chain" id="PRO_5014944109" evidence="2">
    <location>
        <begin position="17"/>
        <end position="201"/>
    </location>
</feature>
<reference evidence="3 4" key="1">
    <citation type="submission" date="2017-11" db="EMBL/GenBank/DDBJ databases">
        <title>De novo assembly and phasing of dikaryotic genomes from two isolates of Puccinia coronata f. sp. avenae, the causal agent of oat crown rust.</title>
        <authorList>
            <person name="Miller M.E."/>
            <person name="Zhang Y."/>
            <person name="Omidvar V."/>
            <person name="Sperschneider J."/>
            <person name="Schwessinger B."/>
            <person name="Raley C."/>
            <person name="Palmer J.M."/>
            <person name="Garnica D."/>
            <person name="Upadhyaya N."/>
            <person name="Rathjen J."/>
            <person name="Taylor J.M."/>
            <person name="Park R.F."/>
            <person name="Dodds P.N."/>
            <person name="Hirsch C.D."/>
            <person name="Kianian S.F."/>
            <person name="Figueroa M."/>
        </authorList>
    </citation>
    <scope>NUCLEOTIDE SEQUENCE [LARGE SCALE GENOMIC DNA]</scope>
    <source>
        <strain evidence="3">12NC29</strain>
    </source>
</reference>
<feature type="region of interest" description="Disordered" evidence="1">
    <location>
        <begin position="39"/>
        <end position="84"/>
    </location>
</feature>
<evidence type="ECO:0000313" key="3">
    <source>
        <dbReference type="EMBL" id="PLW08599.1"/>
    </source>
</evidence>
<feature type="signal peptide" evidence="2">
    <location>
        <begin position="1"/>
        <end position="16"/>
    </location>
</feature>
<proteinExistence type="predicted"/>
<evidence type="ECO:0000256" key="2">
    <source>
        <dbReference type="SAM" id="SignalP"/>
    </source>
</evidence>
<comment type="caution">
    <text evidence="3">The sequence shown here is derived from an EMBL/GenBank/DDBJ whole genome shotgun (WGS) entry which is preliminary data.</text>
</comment>
<protein>
    <submittedName>
        <fullName evidence="3">Uncharacterized protein</fullName>
    </submittedName>
</protein>
<dbReference type="Proteomes" id="UP000235388">
    <property type="component" value="Unassembled WGS sequence"/>
</dbReference>
<evidence type="ECO:0000313" key="4">
    <source>
        <dbReference type="Proteomes" id="UP000235388"/>
    </source>
</evidence>
<evidence type="ECO:0000256" key="1">
    <source>
        <dbReference type="SAM" id="MobiDB-lite"/>
    </source>
</evidence>
<accession>A0A2N5S5V8</accession>
<dbReference type="EMBL" id="PGCJ01001151">
    <property type="protein sequence ID" value="PLW08599.1"/>
    <property type="molecule type" value="Genomic_DNA"/>
</dbReference>
<keyword evidence="2" id="KW-0732">Signal</keyword>
<organism evidence="3 4">
    <name type="scientific">Puccinia coronata f. sp. avenae</name>
    <dbReference type="NCBI Taxonomy" id="200324"/>
    <lineage>
        <taxon>Eukaryota</taxon>
        <taxon>Fungi</taxon>
        <taxon>Dikarya</taxon>
        <taxon>Basidiomycota</taxon>
        <taxon>Pucciniomycotina</taxon>
        <taxon>Pucciniomycetes</taxon>
        <taxon>Pucciniales</taxon>
        <taxon>Pucciniaceae</taxon>
        <taxon>Puccinia</taxon>
    </lineage>
</organism>
<sequence length="201" mass="22780">MHHVLILLLLLQVVHPSYESEELVGTAADGLDIAAALAASHSSDTPEKSSKSPWSFLKRKHSPERKTKIDESPAVITDSDTHESLESKEADLKQQSESLALAWHFEEEQLLEMLEMGAGFWQNKRRSQSPRLPGMQHLTGKIKSPKMRDWHANCKKMQNWHATWNSHFAIPTWVIILHLHLGMKCNIANAVLINLMGIQVR</sequence>
<keyword evidence="4" id="KW-1185">Reference proteome</keyword>
<gene>
    <name evidence="3" type="ORF">PCANC_21808</name>
</gene>